<sequence length="467" mass="49177">MTAHFDASGPAVVVAHLDVRDPAVVAEARRWSTGHRATAVSADEMAGADLTAFVTQAVVVGSHAIATAGGAQEAYNLEALVTEVGERTAEASRQATQATDEAIRKATVTIEASTAAARTAINELGAEARRSFSEDVEAAGKALSAEVNRLLGGEHPELLTRLTPVIERFGRDIEGRSSQQTGELIAKAARQFDPADPTSPMAQQTRMLAEQHKALAEALAKDGADLARKIDELAETVKLAQAASGARAAAVQLSTLKGKPFEDAMHEVLAELAAGFGDEYINTSATAGRSPRSKKGDGVLALNGGDVRVVVEMSDSHRGAGWGAYLDETERNRDARASLGIVRSASQLGDHAVLSLGPRRLLMAFDPETDSVDLLRTVLQLLRLAALTTAHDERTGEVHIAEEKITAAIDVLDRIDKVTKSVGLIRQHAATIGDESESLRTELSRLLTQARAALGATSDAEVGDEAA</sequence>
<evidence type="ECO:0000313" key="1">
    <source>
        <dbReference type="EMBL" id="MEQ3541371.1"/>
    </source>
</evidence>
<accession>A0ABV1JZH5</accession>
<protein>
    <submittedName>
        <fullName evidence="1">Fis family transcriptional regulator</fullName>
    </submittedName>
</protein>
<dbReference type="RefSeq" id="WP_345651348.1">
    <property type="nucleotide sequence ID" value="NZ_BAABLY010000077.1"/>
</dbReference>
<name>A0ABV1JZH5_9PSEU</name>
<keyword evidence="2" id="KW-1185">Reference proteome</keyword>
<gene>
    <name evidence="1" type="ORF">WHI96_21370</name>
</gene>
<proteinExistence type="predicted"/>
<reference evidence="1 2" key="1">
    <citation type="submission" date="2024-03" db="EMBL/GenBank/DDBJ databases">
        <title>Draft genome sequence of Pseudonocardia tropica JCM 19149.</title>
        <authorList>
            <person name="Butdee W."/>
            <person name="Duangmal K."/>
        </authorList>
    </citation>
    <scope>NUCLEOTIDE SEQUENCE [LARGE SCALE GENOMIC DNA]</scope>
    <source>
        <strain evidence="1 2">JCM 19149</strain>
    </source>
</reference>
<dbReference type="Proteomes" id="UP001464923">
    <property type="component" value="Unassembled WGS sequence"/>
</dbReference>
<evidence type="ECO:0000313" key="2">
    <source>
        <dbReference type="Proteomes" id="UP001464923"/>
    </source>
</evidence>
<comment type="caution">
    <text evidence="1">The sequence shown here is derived from an EMBL/GenBank/DDBJ whole genome shotgun (WGS) entry which is preliminary data.</text>
</comment>
<dbReference type="EMBL" id="JBEDNP010000014">
    <property type="protein sequence ID" value="MEQ3541371.1"/>
    <property type="molecule type" value="Genomic_DNA"/>
</dbReference>
<organism evidence="1 2">
    <name type="scientific">Pseudonocardia tropica</name>
    <dbReference type="NCBI Taxonomy" id="681289"/>
    <lineage>
        <taxon>Bacteria</taxon>
        <taxon>Bacillati</taxon>
        <taxon>Actinomycetota</taxon>
        <taxon>Actinomycetes</taxon>
        <taxon>Pseudonocardiales</taxon>
        <taxon>Pseudonocardiaceae</taxon>
        <taxon>Pseudonocardia</taxon>
    </lineage>
</organism>